<organism evidence="3 4">
    <name type="scientific">Volepox virus</name>
    <dbReference type="NCBI Taxonomy" id="28874"/>
    <lineage>
        <taxon>Viruses</taxon>
        <taxon>Varidnaviria</taxon>
        <taxon>Bamfordvirae</taxon>
        <taxon>Nucleocytoviricota</taxon>
        <taxon>Pokkesviricetes</taxon>
        <taxon>Chitovirales</taxon>
        <taxon>Poxviridae</taxon>
        <taxon>Chordopoxvirinae</taxon>
        <taxon>Orthopoxvirus</taxon>
        <taxon>Orthopoxvirus volepox</taxon>
    </lineage>
</organism>
<proteinExistence type="predicted"/>
<protein>
    <submittedName>
        <fullName evidence="3">Virulence factor</fullName>
    </submittedName>
</protein>
<dbReference type="KEGG" id="vg:29064133"/>
<dbReference type="InterPro" id="IPR007579">
    <property type="entry name" value="Poxvirus_T4p_C"/>
</dbReference>
<evidence type="ECO:0000259" key="1">
    <source>
        <dbReference type="Pfam" id="PF04490"/>
    </source>
</evidence>
<dbReference type="Pfam" id="PF04491">
    <property type="entry name" value="Pox_T4_N"/>
    <property type="match status" value="1"/>
</dbReference>
<dbReference type="Proteomes" id="UP000203649">
    <property type="component" value="Segment"/>
</dbReference>
<evidence type="ECO:0000313" key="3">
    <source>
        <dbReference type="EMBL" id="AOP31876.1"/>
    </source>
</evidence>
<evidence type="ECO:0000259" key="2">
    <source>
        <dbReference type="Pfam" id="PF04491"/>
    </source>
</evidence>
<gene>
    <name evidence="3" type="ORF">VPXV-CA-186</name>
</gene>
<dbReference type="GeneID" id="29064133"/>
<reference evidence="3 4" key="1">
    <citation type="journal article" date="2016" name="Virus Genes">
        <title>The genomes of three North American orthopoxviruses.</title>
        <authorList>
            <person name="Smithson C."/>
            <person name="Tang N."/>
            <person name="Sammons S."/>
            <person name="Frace M."/>
            <person name="Batra D."/>
            <person name="Li Y."/>
            <person name="Emerson G.L."/>
            <person name="Carroll D.S."/>
            <person name="Upton C."/>
        </authorList>
    </citation>
    <scope>NUCLEOTIDE SEQUENCE [LARGE SCALE GENOMIC DNA]</scope>
    <source>
        <strain evidence="3 4">CA</strain>
    </source>
</reference>
<feature type="domain" description="Poxvirus T4 protein N-terminal" evidence="2">
    <location>
        <begin position="29"/>
        <end position="76"/>
    </location>
</feature>
<feature type="domain" description="Poxvirus T4 protein C-terminal" evidence="1">
    <location>
        <begin position="78"/>
        <end position="211"/>
    </location>
</feature>
<dbReference type="RefSeq" id="YP_009281934.1">
    <property type="nucleotide sequence ID" value="NC_031033.1"/>
</dbReference>
<keyword evidence="4" id="KW-1185">Reference proteome</keyword>
<dbReference type="Pfam" id="PF04490">
    <property type="entry name" value="Pox_T4_C"/>
    <property type="match status" value="1"/>
</dbReference>
<dbReference type="InterPro" id="IPR038687">
    <property type="entry name" value="M-T4_sf"/>
</dbReference>
<dbReference type="Gene3D" id="2.60.240.30">
    <property type="match status" value="1"/>
</dbReference>
<dbReference type="InterPro" id="IPR007580">
    <property type="entry name" value="Poxvirus_T4p_N"/>
</dbReference>
<evidence type="ECO:0000313" key="4">
    <source>
        <dbReference type="Proteomes" id="UP000203649"/>
    </source>
</evidence>
<sequence>MRSLIIFLLFPSIVYSMVIKRCNENDESTWRLKIGMCITAKDFYSKRTECSVHRPEAGGGLITEGNGFKAVMHDRCDDTKPFIITDMKQTHFGISHSYIDFGSSNIGNPDDLPECSKNVSVTVYCEQEIRKLDFHSLDYESSHFHLRVKYDTSCIEHLGVYYSYMDECSRKLISDYGRDILTCGAISTQVRDSYLKNCTNTKFDRSVYKKHMIKSKSLHSKTEL</sequence>
<dbReference type="PIRSF" id="PIRSF003796">
    <property type="entry name" value="Apoptosisregulator_M-T4"/>
    <property type="match status" value="1"/>
</dbReference>
<accession>A0A1C9KCM2</accession>
<name>A0A1C9KCM2_9POXV</name>
<dbReference type="EMBL" id="KU749311">
    <property type="protein sequence ID" value="AOP31876.1"/>
    <property type="molecule type" value="Genomic_DNA"/>
</dbReference>
<dbReference type="InterPro" id="IPR016399">
    <property type="entry name" value="Apoptosis_reg_M-T4"/>
</dbReference>